<evidence type="ECO:0000259" key="4">
    <source>
        <dbReference type="PROSITE" id="PS50893"/>
    </source>
</evidence>
<evidence type="ECO:0000256" key="2">
    <source>
        <dbReference type="ARBA" id="ARBA00022741"/>
    </source>
</evidence>
<name>A0A4R1N8Q7_9GAMM</name>
<dbReference type="InterPro" id="IPR051120">
    <property type="entry name" value="ABC_AA/LPS_Transport"/>
</dbReference>
<proteinExistence type="predicted"/>
<dbReference type="InterPro" id="IPR032823">
    <property type="entry name" value="BCA_ABC_TP_C"/>
</dbReference>
<sequence>MNGPRLNVIASPGQEALAEESLLSLAGVTRRFGGLTAVEDVSFTLAEGELVGLIGPNGAGKTTLFNLITGFTAPSSGEIRWRRKVITGAPVHRIARLGITRTFQNLRVFPNLTVFDNVSVGAIGRYRYGLLDTLLHRAPRAKEVGEATWRALEQTGLLPYANELAANLSYGKRKYLEIARGLAFDPQLLILDEPAAGLNDTETGELSAFLARLNRQGLTLLLVEHDLNLVMNLCQRVLVLAAGRLLAQGTPAEILDNRAVQDVYLGVKRRHEFINVGPHRSEAGGIVHPAGYLAAGG</sequence>
<keyword evidence="6" id="KW-1185">Reference proteome</keyword>
<dbReference type="CDD" id="cd03219">
    <property type="entry name" value="ABC_Mj1267_LivG_branched"/>
    <property type="match status" value="1"/>
</dbReference>
<dbReference type="InterPro" id="IPR003439">
    <property type="entry name" value="ABC_transporter-like_ATP-bd"/>
</dbReference>
<evidence type="ECO:0000256" key="3">
    <source>
        <dbReference type="ARBA" id="ARBA00022840"/>
    </source>
</evidence>
<dbReference type="InterPro" id="IPR003593">
    <property type="entry name" value="AAA+_ATPase"/>
</dbReference>
<dbReference type="InterPro" id="IPR027417">
    <property type="entry name" value="P-loop_NTPase"/>
</dbReference>
<reference evidence="5 6" key="1">
    <citation type="submission" date="2019-02" db="EMBL/GenBank/DDBJ databases">
        <title>Investigation of anaerobic lignin degradation for improved lignocellulosic biofuels.</title>
        <authorList>
            <person name="Deangelis K."/>
        </authorList>
    </citation>
    <scope>NUCLEOTIDE SEQUENCE [LARGE SCALE GENOMIC DNA]</scope>
    <source>
        <strain evidence="5 6">159R</strain>
    </source>
</reference>
<evidence type="ECO:0000313" key="6">
    <source>
        <dbReference type="Proteomes" id="UP000294555"/>
    </source>
</evidence>
<gene>
    <name evidence="5" type="ORF">EZJ58_1647</name>
</gene>
<keyword evidence="2" id="KW-0547">Nucleotide-binding</keyword>
<feature type="domain" description="ABC transporter" evidence="4">
    <location>
        <begin position="23"/>
        <end position="267"/>
    </location>
</feature>
<evidence type="ECO:0000256" key="1">
    <source>
        <dbReference type="ARBA" id="ARBA00022448"/>
    </source>
</evidence>
<dbReference type="PANTHER" id="PTHR45772:SF9">
    <property type="entry name" value="CONSERVED COMPONENT OF ABC TRANSPORTER FOR NATURAL AMINO ACIDS"/>
    <property type="match status" value="1"/>
</dbReference>
<dbReference type="Proteomes" id="UP000294555">
    <property type="component" value="Unassembled WGS sequence"/>
</dbReference>
<dbReference type="FunFam" id="3.40.50.300:FF:000421">
    <property type="entry name" value="Branched-chain amino acid ABC transporter ATP-binding protein"/>
    <property type="match status" value="1"/>
</dbReference>
<dbReference type="PROSITE" id="PS50893">
    <property type="entry name" value="ABC_TRANSPORTER_2"/>
    <property type="match status" value="1"/>
</dbReference>
<dbReference type="RefSeq" id="WP_207917825.1">
    <property type="nucleotide sequence ID" value="NZ_SJOI01000001.1"/>
</dbReference>
<dbReference type="GO" id="GO:0005524">
    <property type="term" value="F:ATP binding"/>
    <property type="evidence" value="ECO:0007669"/>
    <property type="project" value="UniProtKB-KW"/>
</dbReference>
<dbReference type="EMBL" id="SJOI01000001">
    <property type="protein sequence ID" value="TCL03572.1"/>
    <property type="molecule type" value="Genomic_DNA"/>
</dbReference>
<organism evidence="5 6">
    <name type="scientific">Sodalis ligni</name>
    <dbReference type="NCBI Taxonomy" id="2697027"/>
    <lineage>
        <taxon>Bacteria</taxon>
        <taxon>Pseudomonadati</taxon>
        <taxon>Pseudomonadota</taxon>
        <taxon>Gammaproteobacteria</taxon>
        <taxon>Enterobacterales</taxon>
        <taxon>Bruguierivoracaceae</taxon>
        <taxon>Sodalis</taxon>
    </lineage>
</organism>
<dbReference type="GO" id="GO:0016887">
    <property type="term" value="F:ATP hydrolysis activity"/>
    <property type="evidence" value="ECO:0007669"/>
    <property type="project" value="InterPro"/>
</dbReference>
<dbReference type="SMART" id="SM00382">
    <property type="entry name" value="AAA"/>
    <property type="match status" value="1"/>
</dbReference>
<dbReference type="SUPFAM" id="SSF52540">
    <property type="entry name" value="P-loop containing nucleoside triphosphate hydrolases"/>
    <property type="match status" value="1"/>
</dbReference>
<protein>
    <submittedName>
        <fullName evidence="5">Amino acid/amide ABC transporter ATP-binding protein 1 (HAAT family)</fullName>
    </submittedName>
</protein>
<comment type="caution">
    <text evidence="5">The sequence shown here is derived from an EMBL/GenBank/DDBJ whole genome shotgun (WGS) entry which is preliminary data.</text>
</comment>
<dbReference type="AlphaFoldDB" id="A0A4R1N8Q7"/>
<keyword evidence="1" id="KW-0813">Transport</keyword>
<evidence type="ECO:0000313" key="5">
    <source>
        <dbReference type="EMBL" id="TCL03572.1"/>
    </source>
</evidence>
<dbReference type="PANTHER" id="PTHR45772">
    <property type="entry name" value="CONSERVED COMPONENT OF ABC TRANSPORTER FOR NATURAL AMINO ACIDS-RELATED"/>
    <property type="match status" value="1"/>
</dbReference>
<dbReference type="Pfam" id="PF00005">
    <property type="entry name" value="ABC_tran"/>
    <property type="match status" value="1"/>
</dbReference>
<dbReference type="GO" id="GO:0005886">
    <property type="term" value="C:plasma membrane"/>
    <property type="evidence" value="ECO:0007669"/>
    <property type="project" value="TreeGrafter"/>
</dbReference>
<dbReference type="Gene3D" id="3.40.50.300">
    <property type="entry name" value="P-loop containing nucleotide triphosphate hydrolases"/>
    <property type="match status" value="1"/>
</dbReference>
<keyword evidence="3 5" id="KW-0067">ATP-binding</keyword>
<dbReference type="Pfam" id="PF12399">
    <property type="entry name" value="BCA_ABC_TP_C"/>
    <property type="match status" value="1"/>
</dbReference>
<accession>A0A4R1N8Q7</accession>